<accession>A0A6M1SY35</accession>
<organism evidence="1 2">
    <name type="scientific">Halalkalibaculum roseum</name>
    <dbReference type="NCBI Taxonomy" id="2709311"/>
    <lineage>
        <taxon>Bacteria</taxon>
        <taxon>Pseudomonadati</taxon>
        <taxon>Balneolota</taxon>
        <taxon>Balneolia</taxon>
        <taxon>Balneolales</taxon>
        <taxon>Balneolaceae</taxon>
        <taxon>Halalkalibaculum</taxon>
    </lineage>
</organism>
<dbReference type="EMBL" id="JAALLT010000004">
    <property type="protein sequence ID" value="NGP77982.1"/>
    <property type="molecule type" value="Genomic_DNA"/>
</dbReference>
<reference evidence="1 2" key="1">
    <citation type="submission" date="2020-02" db="EMBL/GenBank/DDBJ databases">
        <title>Balneolaceae bacterium YR4-1, complete genome.</title>
        <authorList>
            <person name="Li Y."/>
            <person name="Wu S."/>
        </authorList>
    </citation>
    <scope>NUCLEOTIDE SEQUENCE [LARGE SCALE GENOMIC DNA]</scope>
    <source>
        <strain evidence="1 2">YR4-1</strain>
    </source>
</reference>
<name>A0A6M1SY35_9BACT</name>
<dbReference type="RefSeq" id="WP_165143673.1">
    <property type="nucleotide sequence ID" value="NZ_JAALLT010000004.1"/>
</dbReference>
<gene>
    <name evidence="1" type="ORF">G3570_15135</name>
</gene>
<evidence type="ECO:0000313" key="1">
    <source>
        <dbReference type="EMBL" id="NGP77982.1"/>
    </source>
</evidence>
<keyword evidence="2" id="KW-1185">Reference proteome</keyword>
<proteinExistence type="predicted"/>
<sequence length="607" mass="68931">MSLSPHTFSIPVMGTGHSIDSPIRVGPYGINSVISIVDDLLIERIRKHYCQKFDFPYSNIARNAEDGRARRITAYLNLVQQVVEQTFESIKNQPFFEKNEKAKYFELLPDGSTLKNKYRQLMQTKENALRDRLTKELNKLMQPGSIDVNIMAKVDGLNYDKDQKPMSSEFSDASAALRGYANSVLSSSLVLSAGFNPRLYNYLSEFKDFYRDAGGRIKKKIILKVSDFRSALIQGKYLAKKGLEVFEYRIESGLNCGGHAFASDGYLLPSLLKEFREKRDMLSSAIRPLIESYYEDKQGEFPSGWEVTEPRLTVQGGIGTSGEAERLLNDFEMDATGWGSPFLLVPEATTVDKKTRNLLEGAKEEDLYLSGVSPLGVPFNNIKGTGSEHWHRERIDKDKPGSPCPKGFLESNTEFTENPICTASNQYQLLKIDQINQQNIAEAEKELMRAKVLEKSCLCDHLGNGALIDLEILEEHRAPQAICPGPNIAWFDREYSLREMIDHIYGRGNSLVPPQRPHMFAKEMVMYVDYLEDLMSESEGSGGDRKKFDRFRKNLEEGMEYCLEIAKSDSYKDENITSISSTVEKQKIRLQKMFNELENEQCVATRN</sequence>
<protein>
    <submittedName>
        <fullName evidence="1">Uncharacterized protein</fullName>
    </submittedName>
</protein>
<evidence type="ECO:0000313" key="2">
    <source>
        <dbReference type="Proteomes" id="UP000473278"/>
    </source>
</evidence>
<comment type="caution">
    <text evidence="1">The sequence shown here is derived from an EMBL/GenBank/DDBJ whole genome shotgun (WGS) entry which is preliminary data.</text>
</comment>
<dbReference type="Proteomes" id="UP000473278">
    <property type="component" value="Unassembled WGS sequence"/>
</dbReference>
<dbReference type="AlphaFoldDB" id="A0A6M1SY35"/>